<dbReference type="EMBL" id="FOYQ01000001">
    <property type="protein sequence ID" value="SFR34412.1"/>
    <property type="molecule type" value="Genomic_DNA"/>
</dbReference>
<dbReference type="OrthoDB" id="66316at2"/>
<protein>
    <submittedName>
        <fullName evidence="1">Uncharacterized protein</fullName>
    </submittedName>
</protein>
<dbReference type="InterPro" id="IPR045534">
    <property type="entry name" value="DUF6428"/>
</dbReference>
<proteinExistence type="predicted"/>
<dbReference type="RefSeq" id="WP_092980898.1">
    <property type="nucleotide sequence ID" value="NZ_FOYQ01000001.1"/>
</dbReference>
<evidence type="ECO:0000313" key="1">
    <source>
        <dbReference type="EMBL" id="SFR34412.1"/>
    </source>
</evidence>
<keyword evidence="2" id="KW-1185">Reference proteome</keyword>
<evidence type="ECO:0000313" key="2">
    <source>
        <dbReference type="Proteomes" id="UP000199534"/>
    </source>
</evidence>
<dbReference type="AlphaFoldDB" id="A0A1I6FWS4"/>
<reference evidence="1 2" key="1">
    <citation type="submission" date="2016-10" db="EMBL/GenBank/DDBJ databases">
        <authorList>
            <person name="de Groot N.N."/>
        </authorList>
    </citation>
    <scope>NUCLEOTIDE SEQUENCE [LARGE SCALE GENOMIC DNA]</scope>
    <source>
        <strain evidence="1 2">DSM 21019</strain>
    </source>
</reference>
<name>A0A1I6FWS4_9FLAO</name>
<dbReference type="STRING" id="400055.SAMN04490243_0828"/>
<sequence>MNISEFLNLLEANPEAELRFEYAHGKQVRADYHITEVKNVHIEATDCGGRQDSWRETVIQLWEPEQAEETRKSLSTRKALAILGRVGAVQPLLKERPLKFEYGNPEFHTSQLPVMGYEIQPDRLLLKLGTDTTQCKAQELCGPATSTTQAVKEEVAASACAPGSGCC</sequence>
<organism evidence="1 2">
    <name type="scientific">Robiginitalea myxolifaciens</name>
    <dbReference type="NCBI Taxonomy" id="400055"/>
    <lineage>
        <taxon>Bacteria</taxon>
        <taxon>Pseudomonadati</taxon>
        <taxon>Bacteroidota</taxon>
        <taxon>Flavobacteriia</taxon>
        <taxon>Flavobacteriales</taxon>
        <taxon>Flavobacteriaceae</taxon>
        <taxon>Robiginitalea</taxon>
    </lineage>
</organism>
<gene>
    <name evidence="1" type="ORF">SAMN04490243_0828</name>
</gene>
<dbReference type="Pfam" id="PF20001">
    <property type="entry name" value="DUF6428"/>
    <property type="match status" value="1"/>
</dbReference>
<accession>A0A1I6FWS4</accession>
<dbReference type="Proteomes" id="UP000199534">
    <property type="component" value="Unassembled WGS sequence"/>
</dbReference>